<gene>
    <name evidence="5" type="ORF">CB5_LOCUS9999</name>
</gene>
<dbReference type="PROSITE" id="PS51698">
    <property type="entry name" value="U_BOX"/>
    <property type="match status" value="1"/>
</dbReference>
<keyword evidence="2" id="KW-0808">Transferase</keyword>
<name>A0A6V7P7Z2_ANACO</name>
<dbReference type="InterPro" id="IPR013083">
    <property type="entry name" value="Znf_RING/FYVE/PHD"/>
</dbReference>
<feature type="compositionally biased region" description="Low complexity" evidence="3">
    <location>
        <begin position="164"/>
        <end position="207"/>
    </location>
</feature>
<feature type="compositionally biased region" description="Acidic residues" evidence="3">
    <location>
        <begin position="52"/>
        <end position="63"/>
    </location>
</feature>
<dbReference type="GO" id="GO:0004842">
    <property type="term" value="F:ubiquitin-protein transferase activity"/>
    <property type="evidence" value="ECO:0007669"/>
    <property type="project" value="InterPro"/>
</dbReference>
<sequence>MMRAGAGEEECCISALYEMSRGSLRFRGLARAAGAEAVLARVAAAEGGGGGEEGDGEEDAEGDEGGRRRHGRAGGGIGRVRRLRRHLRVGRAGGAPPKILLHRRRRSRQMAEEAPSEFLCPISGALMADPVIVPTGESFERSCVHACLDLAFTPPSLSHALDLSTSASASPSSSPTSPSGTRSSAGATAPGSLAPLPSPPTRLSTSSEASCRGGELRAHAEGEFPRRCWRSRGSAGSGSP</sequence>
<feature type="compositionally biased region" description="Basic and acidic residues" evidence="3">
    <location>
        <begin position="214"/>
        <end position="226"/>
    </location>
</feature>
<dbReference type="SMART" id="SM00504">
    <property type="entry name" value="Ubox"/>
    <property type="match status" value="1"/>
</dbReference>
<dbReference type="PANTHER" id="PTHR23315:SF339">
    <property type="entry name" value="U-BOX DOMAIN-CONTAINING PROTEIN 40"/>
    <property type="match status" value="1"/>
</dbReference>
<dbReference type="UniPathway" id="UPA00143"/>
<reference evidence="5" key="1">
    <citation type="submission" date="2020-07" db="EMBL/GenBank/DDBJ databases">
        <authorList>
            <person name="Lin J."/>
        </authorList>
    </citation>
    <scope>NUCLEOTIDE SEQUENCE</scope>
</reference>
<dbReference type="Gene3D" id="3.30.40.10">
    <property type="entry name" value="Zinc/RING finger domain, C3HC4 (zinc finger)"/>
    <property type="match status" value="1"/>
</dbReference>
<feature type="region of interest" description="Disordered" evidence="3">
    <location>
        <begin position="46"/>
        <end position="77"/>
    </location>
</feature>
<comment type="pathway">
    <text evidence="1">Protein modification; protein ubiquitination.</text>
</comment>
<dbReference type="InterPro" id="IPR003613">
    <property type="entry name" value="Ubox_domain"/>
</dbReference>
<dbReference type="SUPFAM" id="SSF57850">
    <property type="entry name" value="RING/U-box"/>
    <property type="match status" value="1"/>
</dbReference>
<evidence type="ECO:0000256" key="1">
    <source>
        <dbReference type="ARBA" id="ARBA00004906"/>
    </source>
</evidence>
<organism evidence="5">
    <name type="scientific">Ananas comosus var. bracteatus</name>
    <name type="common">red pineapple</name>
    <dbReference type="NCBI Taxonomy" id="296719"/>
    <lineage>
        <taxon>Eukaryota</taxon>
        <taxon>Viridiplantae</taxon>
        <taxon>Streptophyta</taxon>
        <taxon>Embryophyta</taxon>
        <taxon>Tracheophyta</taxon>
        <taxon>Spermatophyta</taxon>
        <taxon>Magnoliopsida</taxon>
        <taxon>Liliopsida</taxon>
        <taxon>Poales</taxon>
        <taxon>Bromeliaceae</taxon>
        <taxon>Bromelioideae</taxon>
        <taxon>Ananas</taxon>
    </lineage>
</organism>
<dbReference type="Pfam" id="PF04564">
    <property type="entry name" value="U-box"/>
    <property type="match status" value="1"/>
</dbReference>
<dbReference type="EMBL" id="LR862146">
    <property type="protein sequence ID" value="CAD1826788.1"/>
    <property type="molecule type" value="Genomic_DNA"/>
</dbReference>
<evidence type="ECO:0000256" key="2">
    <source>
        <dbReference type="ARBA" id="ARBA00022679"/>
    </source>
</evidence>
<evidence type="ECO:0000313" key="5">
    <source>
        <dbReference type="EMBL" id="CAD1826788.1"/>
    </source>
</evidence>
<dbReference type="GO" id="GO:0016567">
    <property type="term" value="P:protein ubiquitination"/>
    <property type="evidence" value="ECO:0007669"/>
    <property type="project" value="UniProtKB-UniPathway"/>
</dbReference>
<proteinExistence type="predicted"/>
<dbReference type="AlphaFoldDB" id="A0A6V7P7Z2"/>
<accession>A0A6V7P7Z2</accession>
<feature type="region of interest" description="Disordered" evidence="3">
    <location>
        <begin position="162"/>
        <end position="240"/>
    </location>
</feature>
<evidence type="ECO:0000259" key="4">
    <source>
        <dbReference type="PROSITE" id="PS51698"/>
    </source>
</evidence>
<evidence type="ECO:0000256" key="3">
    <source>
        <dbReference type="SAM" id="MobiDB-lite"/>
    </source>
</evidence>
<protein>
    <recommendedName>
        <fullName evidence="4">U-box domain-containing protein</fullName>
    </recommendedName>
</protein>
<dbReference type="PANTHER" id="PTHR23315">
    <property type="entry name" value="U BOX DOMAIN-CONTAINING"/>
    <property type="match status" value="1"/>
</dbReference>
<feature type="domain" description="U-box" evidence="4">
    <location>
        <begin position="113"/>
        <end position="188"/>
    </location>
</feature>